<organism evidence="3 4">
    <name type="scientific">Candidatus Moanibacter tarae</name>
    <dbReference type="NCBI Taxonomy" id="2200854"/>
    <lineage>
        <taxon>Bacteria</taxon>
        <taxon>Pseudomonadati</taxon>
        <taxon>Verrucomicrobiota</taxon>
        <taxon>Opitutia</taxon>
        <taxon>Puniceicoccales</taxon>
        <taxon>Puniceicoccales incertae sedis</taxon>
        <taxon>Candidatus Moanibacter</taxon>
    </lineage>
</organism>
<keyword evidence="1" id="KW-0472">Membrane</keyword>
<dbReference type="InterPro" id="IPR001466">
    <property type="entry name" value="Beta-lactam-related"/>
</dbReference>
<feature type="transmembrane region" description="Helical" evidence="1">
    <location>
        <begin position="553"/>
        <end position="575"/>
    </location>
</feature>
<dbReference type="EMBL" id="CP029803">
    <property type="protein sequence ID" value="AWT60650.1"/>
    <property type="molecule type" value="Genomic_DNA"/>
</dbReference>
<dbReference type="Proteomes" id="UP000247465">
    <property type="component" value="Chromosome"/>
</dbReference>
<evidence type="ECO:0000313" key="3">
    <source>
        <dbReference type="EMBL" id="AWT60650.1"/>
    </source>
</evidence>
<dbReference type="Gene3D" id="3.40.710.10">
    <property type="entry name" value="DD-peptidase/beta-lactamase superfamily"/>
    <property type="match status" value="1"/>
</dbReference>
<protein>
    <submittedName>
        <fullName evidence="3">D-alanyl-D-alanine carboxypeptidase</fullName>
        <ecNumber evidence="3">3.4.16.4</ecNumber>
    </submittedName>
</protein>
<keyword evidence="1" id="KW-1133">Transmembrane helix</keyword>
<proteinExistence type="predicted"/>
<dbReference type="Pfam" id="PF00144">
    <property type="entry name" value="Beta-lactamase"/>
    <property type="match status" value="1"/>
</dbReference>
<dbReference type="AlphaFoldDB" id="A0A2Z4AMZ2"/>
<sequence>MIDETSWGPFFEEEAAKIINDHRAPGLAAILLRRGSHNRLERAWGFASLDPERALELDTPIRAGSISKVVTAIAVQQLVESGELDLGIQLSDVLGRQLPYGYGAATIGDLLTHRAGIGERFVRQSTRQAAKIKNLSGFLGESLPPPVAAVGASLTYSNFGVSLAGLAVEVVKGKPFADYARDAIFRPLGMRRATFIPDLKTETELSEGYNWVFGSCRKLPLRHWKVYPASSLVASPRDLGLLMKVFLEDKSLILDQSSSLLDEKTSLLSGLPGMGMAFWLDEMRGQKVIWHTGHMPGHRTGFYLFPDAGFGIILYYNIETNLLRGFLERVVSFAFCDPPHTRGTESGSRQRLNQYCGYYRHSWYPHHHLGKCAALLGKEGEEVQVKERNGRILIEQESYAHLGGDVFLEKKLGKRIGFLRDSYNRVTGLYLGGRDRFERISIATKGRTQMGLAATCALLFFMCSFTILLNMFKGVPILATEIGWGLSLTCLLNLGFGVGIIMMTAQGGSRLIQDAPFPLGFLLAFPLFGFIVWSMTILRVFYSWDTGWIHSAWGYSTVIVACVSEVAFIWFLFYWRLLGWRY</sequence>
<dbReference type="PANTHER" id="PTHR46825:SF9">
    <property type="entry name" value="BETA-LACTAMASE-RELATED DOMAIN-CONTAINING PROTEIN"/>
    <property type="match status" value="1"/>
</dbReference>
<dbReference type="SUPFAM" id="SSF56601">
    <property type="entry name" value="beta-lactamase/transpeptidase-like"/>
    <property type="match status" value="1"/>
</dbReference>
<gene>
    <name evidence="3" type="ORF">DF168_01867</name>
</gene>
<dbReference type="InterPro" id="IPR012338">
    <property type="entry name" value="Beta-lactam/transpept-like"/>
</dbReference>
<keyword evidence="3" id="KW-0645">Protease</keyword>
<feature type="transmembrane region" description="Helical" evidence="1">
    <location>
        <begin position="484"/>
        <end position="505"/>
    </location>
</feature>
<reference evidence="3 4" key="1">
    <citation type="submission" date="2018-06" db="EMBL/GenBank/DDBJ databases">
        <title>Draft Genome Sequence of a Novel Marine Bacterium Related to the Verrucomicrobia.</title>
        <authorList>
            <person name="Vosseberg J."/>
            <person name="Martijn J."/>
            <person name="Ettema T.J.G."/>
        </authorList>
    </citation>
    <scope>NUCLEOTIDE SEQUENCE [LARGE SCALE GENOMIC DNA]</scope>
    <source>
        <strain evidence="3">TARA_B100001123</strain>
    </source>
</reference>
<dbReference type="GO" id="GO:0009002">
    <property type="term" value="F:serine-type D-Ala-D-Ala carboxypeptidase activity"/>
    <property type="evidence" value="ECO:0007669"/>
    <property type="project" value="UniProtKB-EC"/>
</dbReference>
<keyword evidence="3" id="KW-0121">Carboxypeptidase</keyword>
<feature type="domain" description="Beta-lactamase-related" evidence="2">
    <location>
        <begin position="19"/>
        <end position="320"/>
    </location>
</feature>
<keyword evidence="1" id="KW-0812">Transmembrane</keyword>
<keyword evidence="3" id="KW-0378">Hydrolase</keyword>
<accession>A0A2Z4AMZ2</accession>
<name>A0A2Z4AMZ2_9BACT</name>
<dbReference type="InterPro" id="IPR050491">
    <property type="entry name" value="AmpC-like"/>
</dbReference>
<feature type="transmembrane region" description="Helical" evidence="1">
    <location>
        <begin position="450"/>
        <end position="472"/>
    </location>
</feature>
<evidence type="ECO:0000256" key="1">
    <source>
        <dbReference type="SAM" id="Phobius"/>
    </source>
</evidence>
<dbReference type="KEGG" id="mtar:DF168_01867"/>
<dbReference type="PANTHER" id="PTHR46825">
    <property type="entry name" value="D-ALANYL-D-ALANINE-CARBOXYPEPTIDASE/ENDOPEPTIDASE AMPH"/>
    <property type="match status" value="1"/>
</dbReference>
<dbReference type="EC" id="3.4.16.4" evidence="3"/>
<evidence type="ECO:0000259" key="2">
    <source>
        <dbReference type="Pfam" id="PF00144"/>
    </source>
</evidence>
<feature type="transmembrane region" description="Helical" evidence="1">
    <location>
        <begin position="517"/>
        <end position="541"/>
    </location>
</feature>
<evidence type="ECO:0000313" key="4">
    <source>
        <dbReference type="Proteomes" id="UP000247465"/>
    </source>
</evidence>